<feature type="repeat" description="WD" evidence="3">
    <location>
        <begin position="830"/>
        <end position="871"/>
    </location>
</feature>
<comment type="caution">
    <text evidence="5">The sequence shown here is derived from an EMBL/GenBank/DDBJ whole genome shotgun (WGS) entry which is preliminary data.</text>
</comment>
<dbReference type="InterPro" id="IPR015943">
    <property type="entry name" value="WD40/YVTN_repeat-like_dom_sf"/>
</dbReference>
<dbReference type="SMART" id="SM00320">
    <property type="entry name" value="WD40"/>
    <property type="match status" value="9"/>
</dbReference>
<dbReference type="PROSITE" id="PS50082">
    <property type="entry name" value="WD_REPEATS_2"/>
    <property type="match status" value="3"/>
</dbReference>
<dbReference type="InterPro" id="IPR001680">
    <property type="entry name" value="WD40_rpt"/>
</dbReference>
<dbReference type="RefSeq" id="XP_046008445.1">
    <property type="nucleotide sequence ID" value="XM_046162085.1"/>
</dbReference>
<dbReference type="OrthoDB" id="538223at2759"/>
<protein>
    <submittedName>
        <fullName evidence="5">Beta transducin-like protein HET-E2C*40</fullName>
    </submittedName>
</protein>
<dbReference type="SUPFAM" id="SSF52540">
    <property type="entry name" value="P-loop containing nucleoside triphosphate hydrolases"/>
    <property type="match status" value="1"/>
</dbReference>
<dbReference type="InterPro" id="IPR019775">
    <property type="entry name" value="WD40_repeat_CS"/>
</dbReference>
<dbReference type="PROSITE" id="PS50837">
    <property type="entry name" value="NACHT"/>
    <property type="match status" value="1"/>
</dbReference>
<dbReference type="Proteomes" id="UP000756346">
    <property type="component" value="Unassembled WGS sequence"/>
</dbReference>
<dbReference type="InterPro" id="IPR007111">
    <property type="entry name" value="NACHT_NTPase"/>
</dbReference>
<feature type="repeat" description="WD" evidence="3">
    <location>
        <begin position="1130"/>
        <end position="1171"/>
    </location>
</feature>
<proteinExistence type="predicted"/>
<name>A0A9P9BLG6_9PEZI</name>
<dbReference type="PROSITE" id="PS50294">
    <property type="entry name" value="WD_REPEATS_REGION"/>
    <property type="match status" value="2"/>
</dbReference>
<dbReference type="PANTHER" id="PTHR10622:SF13">
    <property type="entry name" value="NACHT DOMAIN-CONTAINING PROTEIN"/>
    <property type="match status" value="1"/>
</dbReference>
<keyword evidence="2" id="KW-0677">Repeat</keyword>
<gene>
    <name evidence="5" type="ORF">B0I36DRAFT_416743</name>
</gene>
<dbReference type="Pfam" id="PF06985">
    <property type="entry name" value="HET"/>
    <property type="match status" value="1"/>
</dbReference>
<dbReference type="Pfam" id="PF00400">
    <property type="entry name" value="WD40"/>
    <property type="match status" value="5"/>
</dbReference>
<dbReference type="GeneID" id="70191631"/>
<feature type="domain" description="NACHT" evidence="4">
    <location>
        <begin position="306"/>
        <end position="460"/>
    </location>
</feature>
<reference evidence="5" key="1">
    <citation type="journal article" date="2021" name="Nat. Commun.">
        <title>Genetic determinants of endophytism in the Arabidopsis root mycobiome.</title>
        <authorList>
            <person name="Mesny F."/>
            <person name="Miyauchi S."/>
            <person name="Thiergart T."/>
            <person name="Pickel B."/>
            <person name="Atanasova L."/>
            <person name="Karlsson M."/>
            <person name="Huettel B."/>
            <person name="Barry K.W."/>
            <person name="Haridas S."/>
            <person name="Chen C."/>
            <person name="Bauer D."/>
            <person name="Andreopoulos W."/>
            <person name="Pangilinan J."/>
            <person name="LaButti K."/>
            <person name="Riley R."/>
            <person name="Lipzen A."/>
            <person name="Clum A."/>
            <person name="Drula E."/>
            <person name="Henrissat B."/>
            <person name="Kohler A."/>
            <person name="Grigoriev I.V."/>
            <person name="Martin F.M."/>
            <person name="Hacquard S."/>
        </authorList>
    </citation>
    <scope>NUCLEOTIDE SEQUENCE</scope>
    <source>
        <strain evidence="5">MPI-CAGE-CH-0230</strain>
    </source>
</reference>
<evidence type="ECO:0000256" key="2">
    <source>
        <dbReference type="ARBA" id="ARBA00022737"/>
    </source>
</evidence>
<dbReference type="InterPro" id="IPR056884">
    <property type="entry name" value="NPHP3-like_N"/>
</dbReference>
<keyword evidence="1 3" id="KW-0853">WD repeat</keyword>
<keyword evidence="6" id="KW-1185">Reference proteome</keyword>
<dbReference type="CDD" id="cd00200">
    <property type="entry name" value="WD40"/>
    <property type="match status" value="1"/>
</dbReference>
<dbReference type="InterPro" id="IPR010730">
    <property type="entry name" value="HET"/>
</dbReference>
<dbReference type="InterPro" id="IPR036322">
    <property type="entry name" value="WD40_repeat_dom_sf"/>
</dbReference>
<dbReference type="InterPro" id="IPR027417">
    <property type="entry name" value="P-loop_NTPase"/>
</dbReference>
<dbReference type="PANTHER" id="PTHR10622">
    <property type="entry name" value="HET DOMAIN-CONTAINING PROTEIN"/>
    <property type="match status" value="1"/>
</dbReference>
<dbReference type="Gene3D" id="3.40.50.300">
    <property type="entry name" value="P-loop containing nucleotide triphosphate hydrolases"/>
    <property type="match status" value="1"/>
</dbReference>
<dbReference type="SUPFAM" id="SSF50998">
    <property type="entry name" value="Quinoprotein alcohol dehydrogenase-like"/>
    <property type="match status" value="1"/>
</dbReference>
<organism evidence="5 6">
    <name type="scientific">Microdochium trichocladiopsis</name>
    <dbReference type="NCBI Taxonomy" id="1682393"/>
    <lineage>
        <taxon>Eukaryota</taxon>
        <taxon>Fungi</taxon>
        <taxon>Dikarya</taxon>
        <taxon>Ascomycota</taxon>
        <taxon>Pezizomycotina</taxon>
        <taxon>Sordariomycetes</taxon>
        <taxon>Xylariomycetidae</taxon>
        <taxon>Xylariales</taxon>
        <taxon>Microdochiaceae</taxon>
        <taxon>Microdochium</taxon>
    </lineage>
</organism>
<dbReference type="Gene3D" id="2.130.10.10">
    <property type="entry name" value="YVTN repeat-like/Quinoprotein amine dehydrogenase"/>
    <property type="match status" value="3"/>
</dbReference>
<sequence length="1360" mass="151674">MPTNNAMRLLKRNPDGSLEFTRDLSSEIPPHAILSHTWGPDDQEVTFHDIENRRGQDKDGFKKLTFCGDQAAADGLEHFWIDTSCINKTNSTELSTAIRSMFRWYRDASKCYVYLTDVSCKDEEHLHSASWKTEFRRSRWMTRGWTLQELIAPSSVEFFSKEGIRLGDKRSLENLLHEITGVSVDALRGKPLAEFGIEERLSWLEKRSTKLPEDRAYCMFGIFGIHLPVLYGEGEAEAFFRLHKRIGKQPPLPGTRRRCIADLCVTNPRDDKTRIEDIKGGLLADSYTWVLDNPDFRKWLDNKSERLLWVKGDPGKGKTMLLCGIIDEIEAKIENKQLLAYFYFQATDERIDSAIAAVRSLIMMLLEQDGALLSHIEKKYEIHGRALFEDANAWHALYKVLLDMLRAPRLAEVFLVVDALDECLNGLPGLLNLIVETSKPGYHVKWLVSSRNWTEIEERLGSVAHRLSLEVNTSLVAAAVRSYISYKVSQLTERKRYNKKVADQLYEYLSSNADGTFLWVALICQELEKAPRHKALEKAQSSPASLDELYEQMMRLLQASEDSALCTKVLAVAATAYVPLVLEEFAALIDECRKMLDDSELLRDVVAACRSFLTIRDNTVYFVHQSAKDFLVNKKEAVLFPDTKYAVHGQMFATSVAAMCDVLRRDMYDLGKPGAHVDSFLVPSNNPLLGVEYSCINWIRHFIESNREADKNSEATQQRYQSADRFLRTKCLYWFEALSLLGMLFKGMSALQELAEHQSSTQLMEIAREAYRLLQHFRVTIQQWPLQTYVSVLIFSPAKSLLRRLFHHERPSWVECRVGVEDHWSTREMTLESQDDLVSASFSPDGRRLLSVSKKHEVNIWNATTGVLEMTIEGVSTASFSSDGGRVASAGYCSVSLLKASSGACERKLQSQLEYAHLVSFSADSSHIAVAGAASGERHVEIWDASRGTCVATLPCQSHDTTAASFSADGHCIRVGDDEGTVRKWDITTTTCLSTRLVPTGGSMKVLCFSTDAQQVILASKPSLTSEESPGWLDVRDASEGTRIVHLHGHDSHVLCAAFSADNRRIVSGTRDGIIKIWNATTGECQSTLNAGPILVRSCAFSPDNRRIISGHPYTIHIWDASAHSNCSAPAGHKDMIRSIAFSADGQHVVSTSIDGTAKLWGTASGTCLATLAGHTNQTFSAAFSPNGQHVVTCSQSAVRIWNRASGACESSWNADSTAAVFSIDGQHIISANNHGICKLWNVASASCLDMRAVQGGMNLFEQALGKQRIGARQDKTPAAANLLGDWHLYLGPSPPPRHRDILHHGRWLSTESEVLIRLPKHLLPLRFATFHSEAATDVAVGTRSGRICLLHFSSAIFGE</sequence>
<dbReference type="EMBL" id="JAGTJQ010000009">
    <property type="protein sequence ID" value="KAH7024897.1"/>
    <property type="molecule type" value="Genomic_DNA"/>
</dbReference>
<evidence type="ECO:0000313" key="5">
    <source>
        <dbReference type="EMBL" id="KAH7024897.1"/>
    </source>
</evidence>
<evidence type="ECO:0000256" key="3">
    <source>
        <dbReference type="PROSITE-ProRule" id="PRU00221"/>
    </source>
</evidence>
<accession>A0A9P9BLG6</accession>
<feature type="repeat" description="WD" evidence="3">
    <location>
        <begin position="1047"/>
        <end position="1088"/>
    </location>
</feature>
<dbReference type="SUPFAM" id="SSF50978">
    <property type="entry name" value="WD40 repeat-like"/>
    <property type="match status" value="1"/>
</dbReference>
<dbReference type="PROSITE" id="PS00678">
    <property type="entry name" value="WD_REPEATS_1"/>
    <property type="match status" value="1"/>
</dbReference>
<evidence type="ECO:0000313" key="6">
    <source>
        <dbReference type="Proteomes" id="UP000756346"/>
    </source>
</evidence>
<evidence type="ECO:0000259" key="4">
    <source>
        <dbReference type="PROSITE" id="PS50837"/>
    </source>
</evidence>
<evidence type="ECO:0000256" key="1">
    <source>
        <dbReference type="ARBA" id="ARBA00022574"/>
    </source>
</evidence>
<dbReference type="Pfam" id="PF24883">
    <property type="entry name" value="NPHP3_N"/>
    <property type="match status" value="1"/>
</dbReference>
<dbReference type="InterPro" id="IPR011047">
    <property type="entry name" value="Quinoprotein_ADH-like_sf"/>
</dbReference>